<dbReference type="Proteomes" id="UP001139028">
    <property type="component" value="Unassembled WGS sequence"/>
</dbReference>
<sequence length="144" mass="16597">MLRPGAEVQSDSIIMRLSNPELIQNLDAAATSLEQEKANLRRLILNNERDVLTEEAILAELSSNFQVMKLRREAEDELITSGVISQLTYQTTILRQKQMKKRVDLQKQHINHLKKVAVESELIQKSRSTWRKPNCKVFNSERVA</sequence>
<keyword evidence="1" id="KW-0175">Coiled coil</keyword>
<dbReference type="AlphaFoldDB" id="A0A9X2J9G1"/>
<name>A0A9X2J9G1_9GAMM</name>
<evidence type="ECO:0000313" key="2">
    <source>
        <dbReference type="EMBL" id="MCO1336601.1"/>
    </source>
</evidence>
<keyword evidence="3" id="KW-1185">Reference proteome</keyword>
<organism evidence="2 3">
    <name type="scientific">Microbulbifer okhotskensis</name>
    <dbReference type="NCBI Taxonomy" id="2926617"/>
    <lineage>
        <taxon>Bacteria</taxon>
        <taxon>Pseudomonadati</taxon>
        <taxon>Pseudomonadota</taxon>
        <taxon>Gammaproteobacteria</taxon>
        <taxon>Cellvibrionales</taxon>
        <taxon>Microbulbiferaceae</taxon>
        <taxon>Microbulbifer</taxon>
    </lineage>
</organism>
<evidence type="ECO:0000256" key="1">
    <source>
        <dbReference type="SAM" id="Coils"/>
    </source>
</evidence>
<dbReference type="EMBL" id="JALBWM010000159">
    <property type="protein sequence ID" value="MCO1336601.1"/>
    <property type="molecule type" value="Genomic_DNA"/>
</dbReference>
<reference evidence="2" key="1">
    <citation type="journal article" date="2022" name="Arch. Microbiol.">
        <title>Microbulbifer okhotskensis sp. nov., isolated from a deep bottom sediment of the Okhotsk Sea.</title>
        <authorList>
            <person name="Romanenko L."/>
            <person name="Kurilenko V."/>
            <person name="Otstavnykh N."/>
            <person name="Velansky P."/>
            <person name="Isaeva M."/>
            <person name="Mikhailov V."/>
        </authorList>
    </citation>
    <scope>NUCLEOTIDE SEQUENCE</scope>
    <source>
        <strain evidence="2">OS29</strain>
    </source>
</reference>
<gene>
    <name evidence="2" type="ORF">MO867_19920</name>
</gene>
<accession>A0A9X2J9G1</accession>
<evidence type="ECO:0000313" key="3">
    <source>
        <dbReference type="Proteomes" id="UP001139028"/>
    </source>
</evidence>
<proteinExistence type="predicted"/>
<dbReference type="RefSeq" id="WP_252472371.1">
    <property type="nucleotide sequence ID" value="NZ_JALBWM010000159.1"/>
</dbReference>
<protein>
    <recommendedName>
        <fullName evidence="4">HlyD family secretion protein</fullName>
    </recommendedName>
</protein>
<evidence type="ECO:0008006" key="4">
    <source>
        <dbReference type="Google" id="ProtNLM"/>
    </source>
</evidence>
<comment type="caution">
    <text evidence="2">The sequence shown here is derived from an EMBL/GenBank/DDBJ whole genome shotgun (WGS) entry which is preliminary data.</text>
</comment>
<feature type="coiled-coil region" evidence="1">
    <location>
        <begin position="23"/>
        <end position="50"/>
    </location>
</feature>